<dbReference type="InterPro" id="IPR023603">
    <property type="entry name" value="Low_specificity_L-TA-like"/>
</dbReference>
<evidence type="ECO:0000256" key="7">
    <source>
        <dbReference type="SAM" id="MobiDB-lite"/>
    </source>
</evidence>
<comment type="subunit">
    <text evidence="3">Homotetramer.</text>
</comment>
<comment type="caution">
    <text evidence="9">The sequence shown here is derived from an EMBL/GenBank/DDBJ whole genome shotgun (WGS) entry which is preliminary data.</text>
</comment>
<evidence type="ECO:0000313" key="9">
    <source>
        <dbReference type="EMBL" id="RTQ33553.1"/>
    </source>
</evidence>
<dbReference type="Gene3D" id="3.40.640.10">
    <property type="entry name" value="Type I PLP-dependent aspartate aminotransferase-like (Major domain)"/>
    <property type="match status" value="1"/>
</dbReference>
<keyword evidence="4" id="KW-0663">Pyridoxal phosphate</keyword>
<protein>
    <submittedName>
        <fullName evidence="9">Low specificity L-threonine aldolase</fullName>
    </submittedName>
</protein>
<name>A0A3S0GWC2_9BURK</name>
<dbReference type="FunFam" id="3.40.640.10:FF:000030">
    <property type="entry name" value="Low-specificity L-threonine aldolase"/>
    <property type="match status" value="1"/>
</dbReference>
<keyword evidence="10" id="KW-1185">Reference proteome</keyword>
<proteinExistence type="inferred from homology"/>
<dbReference type="AlphaFoldDB" id="A0A3S0GWC2"/>
<evidence type="ECO:0000256" key="6">
    <source>
        <dbReference type="PIRSR" id="PIRSR017617-1"/>
    </source>
</evidence>
<dbReference type="InterPro" id="IPR015424">
    <property type="entry name" value="PyrdxlP-dep_Trfase"/>
</dbReference>
<dbReference type="EMBL" id="RXOE01000004">
    <property type="protein sequence ID" value="RTQ33553.1"/>
    <property type="molecule type" value="Genomic_DNA"/>
</dbReference>
<dbReference type="PIRSF" id="PIRSF017617">
    <property type="entry name" value="Thr_aldolase"/>
    <property type="match status" value="1"/>
</dbReference>
<comment type="cofactor">
    <cofactor evidence="1">
        <name>pyridoxal 5'-phosphate</name>
        <dbReference type="ChEBI" id="CHEBI:597326"/>
    </cofactor>
</comment>
<evidence type="ECO:0000256" key="5">
    <source>
        <dbReference type="ARBA" id="ARBA00023239"/>
    </source>
</evidence>
<dbReference type="NCBIfam" id="NF041359">
    <property type="entry name" value="GntG_guanitoxin"/>
    <property type="match status" value="1"/>
</dbReference>
<dbReference type="GO" id="GO:0006545">
    <property type="term" value="P:glycine biosynthetic process"/>
    <property type="evidence" value="ECO:0007669"/>
    <property type="project" value="TreeGrafter"/>
</dbReference>
<dbReference type="PANTHER" id="PTHR48097">
    <property type="entry name" value="L-THREONINE ALDOLASE-RELATED"/>
    <property type="match status" value="1"/>
</dbReference>
<feature type="domain" description="Aromatic amino acid beta-eliminating lyase/threonine aldolase" evidence="8">
    <location>
        <begin position="14"/>
        <end position="296"/>
    </location>
</feature>
<evidence type="ECO:0000256" key="4">
    <source>
        <dbReference type="ARBA" id="ARBA00022898"/>
    </source>
</evidence>
<dbReference type="GO" id="GO:0006567">
    <property type="term" value="P:L-threonine catabolic process"/>
    <property type="evidence" value="ECO:0007669"/>
    <property type="project" value="TreeGrafter"/>
</dbReference>
<dbReference type="PANTHER" id="PTHR48097:SF9">
    <property type="entry name" value="L-THREONINE ALDOLASE"/>
    <property type="match status" value="1"/>
</dbReference>
<comment type="similarity">
    <text evidence="2">Belongs to the threonine aldolase family.</text>
</comment>
<feature type="modified residue" description="N6-(pyridoxal phosphate)lysine" evidence="6">
    <location>
        <position position="208"/>
    </location>
</feature>
<dbReference type="GO" id="GO:0008732">
    <property type="term" value="F:L-allo-threonine aldolase activity"/>
    <property type="evidence" value="ECO:0007669"/>
    <property type="project" value="TreeGrafter"/>
</dbReference>
<dbReference type="OrthoDB" id="9774495at2"/>
<accession>A0A3S0GWC2</accession>
<evidence type="ECO:0000256" key="3">
    <source>
        <dbReference type="ARBA" id="ARBA00011881"/>
    </source>
</evidence>
<feature type="region of interest" description="Disordered" evidence="7">
    <location>
        <begin position="1"/>
        <end position="24"/>
    </location>
</feature>
<evidence type="ECO:0000259" key="8">
    <source>
        <dbReference type="Pfam" id="PF01212"/>
    </source>
</evidence>
<organism evidence="9 10">
    <name type="scientific">Variovorax gossypii</name>
    <dbReference type="NCBI Taxonomy" id="1679495"/>
    <lineage>
        <taxon>Bacteria</taxon>
        <taxon>Pseudomonadati</taxon>
        <taxon>Pseudomonadota</taxon>
        <taxon>Betaproteobacteria</taxon>
        <taxon>Burkholderiales</taxon>
        <taxon>Comamonadaceae</taxon>
        <taxon>Variovorax</taxon>
    </lineage>
</organism>
<keyword evidence="5" id="KW-0456">Lyase</keyword>
<dbReference type="InterPro" id="IPR015421">
    <property type="entry name" value="PyrdxlP-dep_Trfase_major"/>
</dbReference>
<dbReference type="InterPro" id="IPR001597">
    <property type="entry name" value="ArAA_b-elim_lyase/Thr_aldolase"/>
</dbReference>
<sequence>MAAPGAEDCGTTVDLRSDTVTRPTPQMYDRIASAPLGDDGLDGDPTALELESEAARLLGKEAALYVPSATMANLLAILAQAGRQEVVLAEAASHIYVTERGAAALTGSFYQPVDGVDGAMDLGLLAQALAPGRNKLRTGLVCLESSHNNAGGAVLPLSHMQAVFGAAKAAGASVHLDGARLMNAAVALGVPASGITAFADTVSLCLSKGLSAPMGAVLAGPAVTIQRARWHRKLLGGSQRQVGIAAAAGLVAITTMVGRLADDHANARRLAHGIGQLQGLSANLPQTNIVQVDVAASGHDAAWWEAELRKLGVLVRTWGRNRLRCVTHRHTGEPEIDTALKAFGIVAAQGGGVPPDECKTG</sequence>
<evidence type="ECO:0000313" key="10">
    <source>
        <dbReference type="Proteomes" id="UP000267418"/>
    </source>
</evidence>
<dbReference type="Pfam" id="PF01212">
    <property type="entry name" value="Beta_elim_lyase"/>
    <property type="match status" value="1"/>
</dbReference>
<gene>
    <name evidence="9" type="ORF">EJP69_17250</name>
</gene>
<dbReference type="Gene3D" id="3.90.1150.10">
    <property type="entry name" value="Aspartate Aminotransferase, domain 1"/>
    <property type="match status" value="1"/>
</dbReference>
<dbReference type="Proteomes" id="UP000267418">
    <property type="component" value="Unassembled WGS sequence"/>
</dbReference>
<evidence type="ECO:0000256" key="1">
    <source>
        <dbReference type="ARBA" id="ARBA00001933"/>
    </source>
</evidence>
<dbReference type="InterPro" id="IPR015422">
    <property type="entry name" value="PyrdxlP-dep_Trfase_small"/>
</dbReference>
<dbReference type="GO" id="GO:0005829">
    <property type="term" value="C:cytosol"/>
    <property type="evidence" value="ECO:0007669"/>
    <property type="project" value="TreeGrafter"/>
</dbReference>
<dbReference type="SUPFAM" id="SSF53383">
    <property type="entry name" value="PLP-dependent transferases"/>
    <property type="match status" value="1"/>
</dbReference>
<reference evidence="9 10" key="1">
    <citation type="submission" date="2018-12" db="EMBL/GenBank/DDBJ databases">
        <title>The genome of Variovorax gossypii DSM 100435.</title>
        <authorList>
            <person name="Gao J."/>
            <person name="Sun J."/>
        </authorList>
    </citation>
    <scope>NUCLEOTIDE SEQUENCE [LARGE SCALE GENOMIC DNA]</scope>
    <source>
        <strain evidence="9 10">DSM 100435</strain>
    </source>
</reference>
<evidence type="ECO:0000256" key="2">
    <source>
        <dbReference type="ARBA" id="ARBA00006966"/>
    </source>
</evidence>